<dbReference type="CDD" id="cd24054">
    <property type="entry name" value="ASKHA_NBD_AaPPX-GppA_MtPPX2-like"/>
    <property type="match status" value="1"/>
</dbReference>
<evidence type="ECO:0000313" key="2">
    <source>
        <dbReference type="EMBL" id="RDB67290.1"/>
    </source>
</evidence>
<dbReference type="PANTHER" id="PTHR30005:SF13">
    <property type="entry name" value="EXOPOLYPHOSPHATASE 2"/>
    <property type="match status" value="1"/>
</dbReference>
<evidence type="ECO:0000259" key="1">
    <source>
        <dbReference type="Pfam" id="PF02541"/>
    </source>
</evidence>
<reference evidence="2 3" key="1">
    <citation type="journal article" date="2018" name="Elife">
        <title>Discovery and characterization of a prevalent human gut bacterial enzyme sufficient for the inactivation of a family of plant toxins.</title>
        <authorList>
            <person name="Koppel N."/>
            <person name="Bisanz J.E."/>
            <person name="Pandelia M.E."/>
            <person name="Turnbaugh P.J."/>
            <person name="Balskus E.P."/>
        </authorList>
    </citation>
    <scope>NUCLEOTIDE SEQUENCE [LARGE SCALE GENOMIC DNA]</scope>
    <source>
        <strain evidence="2 3">3C</strain>
    </source>
</reference>
<comment type="caution">
    <text evidence="2">The sequence shown here is derived from an EMBL/GenBank/DDBJ whole genome shotgun (WGS) entry which is preliminary data.</text>
</comment>
<dbReference type="InterPro" id="IPR043129">
    <property type="entry name" value="ATPase_NBD"/>
</dbReference>
<dbReference type="EMBL" id="PPTS01000001">
    <property type="protein sequence ID" value="RDB67290.1"/>
    <property type="molecule type" value="Genomic_DNA"/>
</dbReference>
<dbReference type="Pfam" id="PF02541">
    <property type="entry name" value="Ppx-GppA"/>
    <property type="match status" value="1"/>
</dbReference>
<accession>A0A369M6N4</accession>
<dbReference type="Gene3D" id="3.30.420.40">
    <property type="match status" value="1"/>
</dbReference>
<dbReference type="GeneID" id="78358556"/>
<dbReference type="InterPro" id="IPR050273">
    <property type="entry name" value="GppA/Ppx_hydrolase"/>
</dbReference>
<feature type="domain" description="Ppx/GppA phosphatase N-terminal" evidence="1">
    <location>
        <begin position="37"/>
        <end position="327"/>
    </location>
</feature>
<dbReference type="RefSeq" id="WP_015539436.1">
    <property type="nucleotide sequence ID" value="NZ_CABMMS010000001.1"/>
</dbReference>
<protein>
    <submittedName>
        <fullName evidence="2">Exopolyphosphatase</fullName>
    </submittedName>
</protein>
<evidence type="ECO:0000313" key="3">
    <source>
        <dbReference type="Proteomes" id="UP000254000"/>
    </source>
</evidence>
<dbReference type="InterPro" id="IPR003695">
    <property type="entry name" value="Ppx_GppA_N"/>
</dbReference>
<organism evidence="2 3">
    <name type="scientific">Gordonibacter pamelaeae</name>
    <dbReference type="NCBI Taxonomy" id="471189"/>
    <lineage>
        <taxon>Bacteria</taxon>
        <taxon>Bacillati</taxon>
        <taxon>Actinomycetota</taxon>
        <taxon>Coriobacteriia</taxon>
        <taxon>Eggerthellales</taxon>
        <taxon>Eggerthellaceae</taxon>
        <taxon>Gordonibacter</taxon>
    </lineage>
</organism>
<dbReference type="Gene3D" id="3.30.420.150">
    <property type="entry name" value="Exopolyphosphatase. Domain 2"/>
    <property type="match status" value="1"/>
</dbReference>
<dbReference type="PANTHER" id="PTHR30005">
    <property type="entry name" value="EXOPOLYPHOSPHATASE"/>
    <property type="match status" value="1"/>
</dbReference>
<name>A0A369M6N4_9ACTN</name>
<gene>
    <name evidence="2" type="ORF">C1877_02355</name>
</gene>
<keyword evidence="3" id="KW-1185">Reference proteome</keyword>
<dbReference type="OrthoDB" id="9793035at2"/>
<dbReference type="AlphaFoldDB" id="A0A369M6N4"/>
<dbReference type="SUPFAM" id="SSF53067">
    <property type="entry name" value="Actin-like ATPase domain"/>
    <property type="match status" value="2"/>
</dbReference>
<dbReference type="GO" id="GO:0016462">
    <property type="term" value="F:pyrophosphatase activity"/>
    <property type="evidence" value="ECO:0007669"/>
    <property type="project" value="TreeGrafter"/>
</dbReference>
<sequence>MATHLTDPAPTCTAPGTLRPGRYAAIDIGTVTCRMLVADIDEAGALHELRREYAITNLGEGVDASGVLRPEAMQRVADVVARYQAILDACEPEDGGGITVTAVATSASRDARNADEFVALLAEAGITLTVVPGEREAALSFAGASCDFAGERILVVDVGGGSTELVAGRAGEAPVQAHSFDIGCRRVTEKFLEADPPSDEELGRARAWIAEEMRSYFDDLGAGGFAPERVVAVAGTATSVVAVHERMAEYDSSRVHRSVVERAVLDEVYAQLASVGLDERRRTAGLDPGRAPVIVAGLVILQVVLDLAGMPSFTVSESDILHGIVLEAARAAV</sequence>
<dbReference type="Proteomes" id="UP000254000">
    <property type="component" value="Unassembled WGS sequence"/>
</dbReference>
<proteinExistence type="predicted"/>